<dbReference type="Gene3D" id="3.40.50.150">
    <property type="entry name" value="Vaccinia Virus protein VP39"/>
    <property type="match status" value="1"/>
</dbReference>
<reference evidence="1" key="1">
    <citation type="submission" date="2021-12" db="EMBL/GenBank/DDBJ databases">
        <authorList>
            <person name="Rodrigo-Torres L."/>
            <person name="Arahal R. D."/>
            <person name="Lucena T."/>
        </authorList>
    </citation>
    <scope>NUCLEOTIDE SEQUENCE</scope>
    <source>
        <strain evidence="1">CECT 8858</strain>
    </source>
</reference>
<accession>A0ABM9ANY2</accession>
<sequence>MIYDYIKYLFKAKDEHSLHSPFLFECYTKILKDKNQYSAYNSIEKLRQELLINNNEIEISDFGAGSKLNITNKRLIKDIARNSLKKPKFAQLFYRIIKHYQYKNIIDLGTSFGLTTAYLAKSSIENKVFSFEGCSTTADIAKANFENLAIKNIDVIVGNIDETLPQKLDELDMIDFVFFDANHRFEPTIRYFELCLSKINENSCFIFDDIYWSEEMKRAWQYIKNHQSVVISIDLFWIGIVFFRKKQPKQNFVLKF</sequence>
<dbReference type="Proteomes" id="UP000837932">
    <property type="component" value="Unassembled WGS sequence"/>
</dbReference>
<proteinExistence type="predicted"/>
<dbReference type="EMBL" id="CAKLPY010000001">
    <property type="protein sequence ID" value="CAH0995321.1"/>
    <property type="molecule type" value="Genomic_DNA"/>
</dbReference>
<dbReference type="CDD" id="cd02440">
    <property type="entry name" value="AdoMet_MTases"/>
    <property type="match status" value="1"/>
</dbReference>
<dbReference type="InterPro" id="IPR029063">
    <property type="entry name" value="SAM-dependent_MTases_sf"/>
</dbReference>
<evidence type="ECO:0000313" key="1">
    <source>
        <dbReference type="EMBL" id="CAH0995321.1"/>
    </source>
</evidence>
<keyword evidence="1" id="KW-0808">Transferase</keyword>
<dbReference type="RefSeq" id="WP_238805845.1">
    <property type="nucleotide sequence ID" value="NZ_CAKLPY010000001.1"/>
</dbReference>
<keyword evidence="2" id="KW-1185">Reference proteome</keyword>
<dbReference type="Pfam" id="PF13578">
    <property type="entry name" value="Methyltransf_24"/>
    <property type="match status" value="1"/>
</dbReference>
<dbReference type="GO" id="GO:0008168">
    <property type="term" value="F:methyltransferase activity"/>
    <property type="evidence" value="ECO:0007669"/>
    <property type="project" value="UniProtKB-KW"/>
</dbReference>
<organism evidence="1 2">
    <name type="scientific">Emticicia aquatica</name>
    <dbReference type="NCBI Taxonomy" id="1681835"/>
    <lineage>
        <taxon>Bacteria</taxon>
        <taxon>Pseudomonadati</taxon>
        <taxon>Bacteroidota</taxon>
        <taxon>Cytophagia</taxon>
        <taxon>Cytophagales</taxon>
        <taxon>Leadbetterellaceae</taxon>
        <taxon>Emticicia</taxon>
    </lineage>
</organism>
<dbReference type="GO" id="GO:0032259">
    <property type="term" value="P:methylation"/>
    <property type="evidence" value="ECO:0007669"/>
    <property type="project" value="UniProtKB-KW"/>
</dbReference>
<dbReference type="EC" id="2.1.1.-" evidence="1"/>
<comment type="caution">
    <text evidence="1">The sequence shown here is derived from an EMBL/GenBank/DDBJ whole genome shotgun (WGS) entry which is preliminary data.</text>
</comment>
<protein>
    <submittedName>
        <fullName evidence="1">tRNA 5-hydroxyuridine methyltransferase</fullName>
        <ecNumber evidence="1">2.1.1.-</ecNumber>
    </submittedName>
</protein>
<dbReference type="SUPFAM" id="SSF53335">
    <property type="entry name" value="S-adenosyl-L-methionine-dependent methyltransferases"/>
    <property type="match status" value="1"/>
</dbReference>
<name>A0ABM9ANY2_9BACT</name>
<evidence type="ECO:0000313" key="2">
    <source>
        <dbReference type="Proteomes" id="UP000837932"/>
    </source>
</evidence>
<keyword evidence="1" id="KW-0489">Methyltransferase</keyword>
<gene>
    <name evidence="1" type="primary">trmR_2</name>
    <name evidence="1" type="ORF">EMA8858_01442</name>
</gene>